<feature type="transmembrane region" description="Helical" evidence="1">
    <location>
        <begin position="66"/>
        <end position="87"/>
    </location>
</feature>
<evidence type="ECO:0000313" key="2">
    <source>
        <dbReference type="EMBL" id="KKK67488.1"/>
    </source>
</evidence>
<comment type="caution">
    <text evidence="2">The sequence shown here is derived from an EMBL/GenBank/DDBJ whole genome shotgun (WGS) entry which is preliminary data.</text>
</comment>
<protein>
    <submittedName>
        <fullName evidence="2">Uncharacterized protein</fullName>
    </submittedName>
</protein>
<gene>
    <name evidence="2" type="ORF">LCGC14_2953570</name>
</gene>
<keyword evidence="1" id="KW-0812">Transmembrane</keyword>
<dbReference type="EMBL" id="LAZR01059586">
    <property type="protein sequence ID" value="KKK67488.1"/>
    <property type="molecule type" value="Genomic_DNA"/>
</dbReference>
<dbReference type="AlphaFoldDB" id="A0A0F8XF54"/>
<feature type="transmembrane region" description="Helical" evidence="1">
    <location>
        <begin position="108"/>
        <end position="126"/>
    </location>
</feature>
<evidence type="ECO:0000256" key="1">
    <source>
        <dbReference type="SAM" id="Phobius"/>
    </source>
</evidence>
<proteinExistence type="predicted"/>
<accession>A0A0F8XF54</accession>
<sequence>MAFNAVEIIALVLVLLVIVKLLIVSFSPKSWLGLVKALYSTPVILFFVELILAAIVFYYLLQQLTIIQIMAAIALGALLTGMSFAIYGKETIAWGTKLLRDKSFLRKAWLPILIWLALAVWTLMALF</sequence>
<feature type="transmembrane region" description="Helical" evidence="1">
    <location>
        <begin position="6"/>
        <end position="26"/>
    </location>
</feature>
<name>A0A0F8XF54_9ZZZZ</name>
<reference evidence="2" key="1">
    <citation type="journal article" date="2015" name="Nature">
        <title>Complex archaea that bridge the gap between prokaryotes and eukaryotes.</title>
        <authorList>
            <person name="Spang A."/>
            <person name="Saw J.H."/>
            <person name="Jorgensen S.L."/>
            <person name="Zaremba-Niedzwiedzka K."/>
            <person name="Martijn J."/>
            <person name="Lind A.E."/>
            <person name="van Eijk R."/>
            <person name="Schleper C."/>
            <person name="Guy L."/>
            <person name="Ettema T.J."/>
        </authorList>
    </citation>
    <scope>NUCLEOTIDE SEQUENCE</scope>
</reference>
<keyword evidence="1" id="KW-1133">Transmembrane helix</keyword>
<feature type="transmembrane region" description="Helical" evidence="1">
    <location>
        <begin position="38"/>
        <end position="60"/>
    </location>
</feature>
<keyword evidence="1" id="KW-0472">Membrane</keyword>
<organism evidence="2">
    <name type="scientific">marine sediment metagenome</name>
    <dbReference type="NCBI Taxonomy" id="412755"/>
    <lineage>
        <taxon>unclassified sequences</taxon>
        <taxon>metagenomes</taxon>
        <taxon>ecological metagenomes</taxon>
    </lineage>
</organism>